<evidence type="ECO:0000259" key="4">
    <source>
        <dbReference type="Pfam" id="PF03486"/>
    </source>
</evidence>
<evidence type="ECO:0000256" key="3">
    <source>
        <dbReference type="ARBA" id="ARBA00022827"/>
    </source>
</evidence>
<comment type="caution">
    <text evidence="6">The sequence shown here is derived from an EMBL/GenBank/DDBJ whole genome shotgun (WGS) entry which is preliminary data.</text>
</comment>
<dbReference type="InterPro" id="IPR023166">
    <property type="entry name" value="BaiN-like_dom_sf"/>
</dbReference>
<dbReference type="Gene3D" id="2.40.30.10">
    <property type="entry name" value="Translation factors"/>
    <property type="match status" value="1"/>
</dbReference>
<feature type="domain" description="RsdA/BaiN/AoA(So)-like insert" evidence="5">
    <location>
        <begin position="192"/>
        <end position="353"/>
    </location>
</feature>
<feature type="domain" description="RsdA/BaiN/AoA(So)-like Rossmann fold-like" evidence="4">
    <location>
        <begin position="5"/>
        <end position="405"/>
    </location>
</feature>
<dbReference type="NCBIfam" id="TIGR00275">
    <property type="entry name" value="aminoacetone oxidase family FAD-binding enzyme"/>
    <property type="match status" value="1"/>
</dbReference>
<name>A0A0G1D5C9_9BACT</name>
<dbReference type="Pfam" id="PF03486">
    <property type="entry name" value="HI0933_like"/>
    <property type="match status" value="1"/>
</dbReference>
<evidence type="ECO:0000256" key="2">
    <source>
        <dbReference type="ARBA" id="ARBA00022630"/>
    </source>
</evidence>
<evidence type="ECO:0000256" key="1">
    <source>
        <dbReference type="ARBA" id="ARBA00001974"/>
    </source>
</evidence>
<dbReference type="PRINTS" id="PR00411">
    <property type="entry name" value="PNDRDTASEI"/>
</dbReference>
<keyword evidence="2" id="KW-0285">Flavoprotein</keyword>
<dbReference type="PANTHER" id="PTHR42887">
    <property type="entry name" value="OS12G0638800 PROTEIN"/>
    <property type="match status" value="1"/>
</dbReference>
<dbReference type="SUPFAM" id="SSF160996">
    <property type="entry name" value="HI0933 insert domain-like"/>
    <property type="match status" value="1"/>
</dbReference>
<sequence length="410" mass="44718">MKTFDIAIIGAGPAGIMAAITAAKQGRQVILLEKNEIIGRKILATGNGRCNLTNKNIDVSNYHGANPEFIKQILSAFDQYKVTEYFESLGVILKEENNGRIFPRTNQASSVVEALDYELKKLKVSVETKASVKNIHYEKNWLLSGQKTTGDFKIEAKNLILTTGGKASFQFGSSGDGLYWSEKLGHTIIFPHPALTPLETVESWPKNIQGLRIEGTVKLTADGKIISQSQGDILFTHFGLSGPAIMKQARNVGLLLPTKKIEVHIDAIPEETKKELDKKIETILNVNGAKEIKNALAGIIPVELIKTILINLAIDPEKKSSRISKLERVSVVGVLKNLTLTISKTRPFKEAQVTAGGVDAKEIDAKTLESKKIPHLFFAGEIIDVDGDSGGFNLQWAWSSGYLAGLSASK</sequence>
<evidence type="ECO:0000313" key="6">
    <source>
        <dbReference type="EMBL" id="KKS57233.1"/>
    </source>
</evidence>
<dbReference type="AlphaFoldDB" id="A0A0G1D5C9"/>
<proteinExistence type="predicted"/>
<keyword evidence="3" id="KW-0274">FAD</keyword>
<dbReference type="Gene3D" id="3.50.50.60">
    <property type="entry name" value="FAD/NAD(P)-binding domain"/>
    <property type="match status" value="1"/>
</dbReference>
<dbReference type="InterPro" id="IPR055178">
    <property type="entry name" value="RsdA/BaiN/AoA(So)-like_dom"/>
</dbReference>
<protein>
    <submittedName>
        <fullName evidence="6">HI0933 family protein</fullName>
    </submittedName>
</protein>
<dbReference type="InterPro" id="IPR057661">
    <property type="entry name" value="RsdA/BaiN/AoA(So)_Rossmann"/>
</dbReference>
<dbReference type="SUPFAM" id="SSF51905">
    <property type="entry name" value="FAD/NAD(P)-binding domain"/>
    <property type="match status" value="1"/>
</dbReference>
<dbReference type="PRINTS" id="PR00368">
    <property type="entry name" value="FADPNR"/>
</dbReference>
<organism evidence="6 7">
    <name type="scientific">Candidatus Magasanikbacteria bacterium GW2011_GWA2_42_32</name>
    <dbReference type="NCBI Taxonomy" id="1619039"/>
    <lineage>
        <taxon>Bacteria</taxon>
        <taxon>Candidatus Magasanikiibacteriota</taxon>
    </lineage>
</organism>
<evidence type="ECO:0000259" key="5">
    <source>
        <dbReference type="Pfam" id="PF22780"/>
    </source>
</evidence>
<reference evidence="6 7" key="1">
    <citation type="journal article" date="2015" name="Nature">
        <title>rRNA introns, odd ribosomes, and small enigmatic genomes across a large radiation of phyla.</title>
        <authorList>
            <person name="Brown C.T."/>
            <person name="Hug L.A."/>
            <person name="Thomas B.C."/>
            <person name="Sharon I."/>
            <person name="Castelle C.J."/>
            <person name="Singh A."/>
            <person name="Wilkins M.J."/>
            <person name="Williams K.H."/>
            <person name="Banfield J.F."/>
        </authorList>
    </citation>
    <scope>NUCLEOTIDE SEQUENCE [LARGE SCALE GENOMIC DNA]</scope>
</reference>
<dbReference type="InterPro" id="IPR004792">
    <property type="entry name" value="BaiN-like"/>
</dbReference>
<dbReference type="Proteomes" id="UP000034837">
    <property type="component" value="Unassembled WGS sequence"/>
</dbReference>
<dbReference type="PANTHER" id="PTHR42887:SF2">
    <property type="entry name" value="OS12G0638800 PROTEIN"/>
    <property type="match status" value="1"/>
</dbReference>
<accession>A0A0G1D5C9</accession>
<dbReference type="Pfam" id="PF22780">
    <property type="entry name" value="HI0933_like_1st"/>
    <property type="match status" value="1"/>
</dbReference>
<comment type="cofactor">
    <cofactor evidence="1">
        <name>FAD</name>
        <dbReference type="ChEBI" id="CHEBI:57692"/>
    </cofactor>
</comment>
<dbReference type="Gene3D" id="1.10.8.260">
    <property type="entry name" value="HI0933 insert domain-like"/>
    <property type="match status" value="1"/>
</dbReference>
<dbReference type="InterPro" id="IPR036188">
    <property type="entry name" value="FAD/NAD-bd_sf"/>
</dbReference>
<dbReference type="PATRIC" id="fig|1619039.3.peg.315"/>
<evidence type="ECO:0000313" key="7">
    <source>
        <dbReference type="Proteomes" id="UP000034837"/>
    </source>
</evidence>
<dbReference type="EMBL" id="LCDO01000002">
    <property type="protein sequence ID" value="KKS57233.1"/>
    <property type="molecule type" value="Genomic_DNA"/>
</dbReference>
<gene>
    <name evidence="6" type="ORF">UV20_C0002G0022</name>
</gene>